<dbReference type="GO" id="GO:0005737">
    <property type="term" value="C:cytoplasm"/>
    <property type="evidence" value="ECO:0007669"/>
    <property type="project" value="InterPro"/>
</dbReference>
<name>G8QTE5_SPHPG</name>
<keyword evidence="4" id="KW-1185">Reference proteome</keyword>
<dbReference type="STRING" id="158190.SpiGrapes_2416"/>
<keyword evidence="2" id="KW-0119">Carbohydrate metabolism</keyword>
<evidence type="ECO:0000313" key="4">
    <source>
        <dbReference type="Proteomes" id="UP000005632"/>
    </source>
</evidence>
<dbReference type="InterPro" id="IPR009015">
    <property type="entry name" value="Fucose_isomerase_N/cen_sf"/>
</dbReference>
<dbReference type="AlphaFoldDB" id="G8QTE5"/>
<dbReference type="GO" id="GO:0016861">
    <property type="term" value="F:intramolecular oxidoreductase activity, interconverting aldoses and ketoses"/>
    <property type="evidence" value="ECO:0007669"/>
    <property type="project" value="InterPro"/>
</dbReference>
<protein>
    <recommendedName>
        <fullName evidence="5">L-fucose isomerase family protein</fullName>
    </recommendedName>
</protein>
<dbReference type="EMBL" id="CP003155">
    <property type="protein sequence ID" value="AEV30186.1"/>
    <property type="molecule type" value="Genomic_DNA"/>
</dbReference>
<dbReference type="OrthoDB" id="1857954at2"/>
<reference evidence="3 4" key="1">
    <citation type="submission" date="2011-11" db="EMBL/GenBank/DDBJ databases">
        <title>Complete sequence of Spirochaeta sp. grapes.</title>
        <authorList>
            <consortium name="US DOE Joint Genome Institute"/>
            <person name="Lucas S."/>
            <person name="Han J."/>
            <person name="Lapidus A."/>
            <person name="Cheng J.-F."/>
            <person name="Goodwin L."/>
            <person name="Pitluck S."/>
            <person name="Peters L."/>
            <person name="Ovchinnikova G."/>
            <person name="Munk A.C."/>
            <person name="Detter J.C."/>
            <person name="Han C."/>
            <person name="Tapia R."/>
            <person name="Land M."/>
            <person name="Hauser L."/>
            <person name="Kyrpides N."/>
            <person name="Ivanova N."/>
            <person name="Pagani I."/>
            <person name="Ritalahtilisa K."/>
            <person name="Loeffler F."/>
            <person name="Woyke T."/>
        </authorList>
    </citation>
    <scope>NUCLEOTIDE SEQUENCE [LARGE SCALE GENOMIC DNA]</scope>
    <source>
        <strain evidence="4">ATCC BAA-1885 / DSM 22778 / Grapes</strain>
    </source>
</reference>
<dbReference type="Proteomes" id="UP000005632">
    <property type="component" value="Chromosome"/>
</dbReference>
<evidence type="ECO:0000256" key="1">
    <source>
        <dbReference type="ARBA" id="ARBA00023235"/>
    </source>
</evidence>
<dbReference type="SUPFAM" id="SSF53743">
    <property type="entry name" value="FucI/AraA N-terminal and middle domains"/>
    <property type="match status" value="1"/>
</dbReference>
<keyword evidence="1" id="KW-0413">Isomerase</keyword>
<proteinExistence type="predicted"/>
<dbReference type="HOGENOM" id="CLU_576051_0_0_12"/>
<dbReference type="eggNOG" id="COG2407">
    <property type="taxonomic scope" value="Bacteria"/>
</dbReference>
<sequence length="476" mass="53592">MLNLYEKQKMGLLLIGAERFRPLGSNTKRGSYLERKTAEADSMVSDCGKFAEVVFPGIVFTREDAVSAIKTFTKEDVDYVLCVFLSWAEDFAWNRFLRDMPPIPILYAHNVKDQVNLGNTSDDDEFTEYLCYGGLVGSLEASGDNIRYNRPMFETVLGTWSEVLKRSYVFGKAAHARALLRKSSMGLLACFNEAMWSTYVDPYDIFMKVGPELHFLSVAELRDTIEAIPDGEVASVMEDLKRTYVMEEDVDLHKFFASVRASMGMERLATHYDLDLLVLNDIDTVLFQQVGLRPGFWPTANEVKTLVVPEGDIGGGLAAYLLKLVSQKRVNFIEPFHLDLPNDNFAAGHAGPNDYREEGGKTLIARDVRFAKTKWKYAGAPFAWHTFSPGIKTMVHCSERNGSFILVATKVECLPTEHFLATYSHGLFRAIGQTNEQLFEKLLKIGVTQHYSIVSGDYVEILKDLASLLGFEFFSL</sequence>
<organism evidence="3 4">
    <name type="scientific">Sphaerochaeta pleomorpha (strain ATCC BAA-1885 / DSM 22778 / Grapes)</name>
    <dbReference type="NCBI Taxonomy" id="158190"/>
    <lineage>
        <taxon>Bacteria</taxon>
        <taxon>Pseudomonadati</taxon>
        <taxon>Spirochaetota</taxon>
        <taxon>Spirochaetia</taxon>
        <taxon>Spirochaetales</taxon>
        <taxon>Sphaerochaetaceae</taxon>
        <taxon>Sphaerochaeta</taxon>
    </lineage>
</organism>
<evidence type="ECO:0008006" key="5">
    <source>
        <dbReference type="Google" id="ProtNLM"/>
    </source>
</evidence>
<evidence type="ECO:0000256" key="2">
    <source>
        <dbReference type="ARBA" id="ARBA00023277"/>
    </source>
</evidence>
<gene>
    <name evidence="3" type="ordered locus">SpiGrapes_2416</name>
</gene>
<dbReference type="GO" id="GO:0005996">
    <property type="term" value="P:monosaccharide metabolic process"/>
    <property type="evidence" value="ECO:0007669"/>
    <property type="project" value="InterPro"/>
</dbReference>
<evidence type="ECO:0000313" key="3">
    <source>
        <dbReference type="EMBL" id="AEV30186.1"/>
    </source>
</evidence>
<accession>G8QTE5</accession>
<dbReference type="RefSeq" id="WP_014271027.1">
    <property type="nucleotide sequence ID" value="NC_016633.1"/>
</dbReference>
<dbReference type="KEGG" id="sgp:SpiGrapes_2416"/>